<evidence type="ECO:0000313" key="3">
    <source>
        <dbReference type="Proteomes" id="UP000244110"/>
    </source>
</evidence>
<organism evidence="2 3">
    <name type="scientific">Nitrosomonas ureae</name>
    <dbReference type="NCBI Taxonomy" id="44577"/>
    <lineage>
        <taxon>Bacteria</taxon>
        <taxon>Pseudomonadati</taxon>
        <taxon>Pseudomonadota</taxon>
        <taxon>Betaproteobacteria</taxon>
        <taxon>Nitrosomonadales</taxon>
        <taxon>Nitrosomonadaceae</taxon>
        <taxon>Nitrosomonas</taxon>
    </lineage>
</organism>
<dbReference type="AlphaFoldDB" id="A0A2T5I2E0"/>
<gene>
    <name evidence="2" type="ORF">C8R28_10696</name>
</gene>
<dbReference type="Proteomes" id="UP000244110">
    <property type="component" value="Unassembled WGS sequence"/>
</dbReference>
<reference evidence="2 3" key="1">
    <citation type="submission" date="2018-04" db="EMBL/GenBank/DDBJ databases">
        <title>Active sludge and wastewater microbial communities from Klosterneuburg, Austria.</title>
        <authorList>
            <person name="Wagner M."/>
        </authorList>
    </citation>
    <scope>NUCLEOTIDE SEQUENCE [LARGE SCALE GENOMIC DNA]</scope>
    <source>
        <strain evidence="2 3">Nm4</strain>
    </source>
</reference>
<dbReference type="PROSITE" id="PS51257">
    <property type="entry name" value="PROKAR_LIPOPROTEIN"/>
    <property type="match status" value="1"/>
</dbReference>
<feature type="compositionally biased region" description="Polar residues" evidence="1">
    <location>
        <begin position="176"/>
        <end position="185"/>
    </location>
</feature>
<accession>A0A2T5I2E0</accession>
<feature type="compositionally biased region" description="Polar residues" evidence="1">
    <location>
        <begin position="204"/>
        <end position="224"/>
    </location>
</feature>
<proteinExistence type="predicted"/>
<evidence type="ECO:0000256" key="1">
    <source>
        <dbReference type="SAM" id="MobiDB-lite"/>
    </source>
</evidence>
<sequence length="305" mass="33857">MKNSHLVLFILSMPLLLSSCSDPKPGQYPPSQYGDREEKSWGGEPNAVKKDLNEKKASDYETKPYTDNSSRVNEAPQISQQQPITKTIDLVDPSNSSLKDSAKSDEKVSEERAEKTFPQGSVIDQSEKPDPETQETAIDKANSTNTSSITPEDSDEKVQDQAVEKIDTDAQKKEFGQNSLQLKTNTDTDDQDELKENNQEKNKQPVTESIDSVDSTQSSKTNSAKSDEEVTEEIAEKVFPQDTTTKPFKESISATKENAVEEDTSNKNSENTLEDTGEEDINQADDDAVDSTESDNGFVEKREKQ</sequence>
<evidence type="ECO:0000313" key="2">
    <source>
        <dbReference type="EMBL" id="PTQ78002.1"/>
    </source>
</evidence>
<protein>
    <submittedName>
        <fullName evidence="2">Uncharacterized protein</fullName>
    </submittedName>
</protein>
<dbReference type="EMBL" id="QAOL01000069">
    <property type="protein sequence ID" value="PTQ78002.1"/>
    <property type="molecule type" value="Genomic_DNA"/>
</dbReference>
<feature type="compositionally biased region" description="Basic and acidic residues" evidence="1">
    <location>
        <begin position="34"/>
        <end position="64"/>
    </location>
</feature>
<feature type="compositionally biased region" description="Basic and acidic residues" evidence="1">
    <location>
        <begin position="156"/>
        <end position="175"/>
    </location>
</feature>
<feature type="compositionally biased region" description="Acidic residues" evidence="1">
    <location>
        <begin position="272"/>
        <end position="293"/>
    </location>
</feature>
<feature type="compositionally biased region" description="Basic and acidic residues" evidence="1">
    <location>
        <begin position="194"/>
        <end position="203"/>
    </location>
</feature>
<feature type="compositionally biased region" description="Basic and acidic residues" evidence="1">
    <location>
        <begin position="100"/>
        <end position="115"/>
    </location>
</feature>
<feature type="compositionally biased region" description="Polar residues" evidence="1">
    <location>
        <begin position="241"/>
        <end position="256"/>
    </location>
</feature>
<dbReference type="RefSeq" id="WP_107788036.1">
    <property type="nucleotide sequence ID" value="NZ_QAOL01000069.1"/>
</dbReference>
<name>A0A2T5I2E0_9PROT</name>
<feature type="compositionally biased region" description="Polar residues" evidence="1">
    <location>
        <begin position="141"/>
        <end position="151"/>
    </location>
</feature>
<feature type="compositionally biased region" description="Polar residues" evidence="1">
    <location>
        <begin position="65"/>
        <end position="85"/>
    </location>
</feature>
<comment type="caution">
    <text evidence="2">The sequence shown here is derived from an EMBL/GenBank/DDBJ whole genome shotgun (WGS) entry which is preliminary data.</text>
</comment>
<feature type="region of interest" description="Disordered" evidence="1">
    <location>
        <begin position="19"/>
        <end position="305"/>
    </location>
</feature>